<protein>
    <submittedName>
        <fullName evidence="2">Uncharacterized protein LOC142177993</fullName>
    </submittedName>
</protein>
<name>A0AC58U1S4_TOBAC</name>
<gene>
    <name evidence="2" type="primary">LOC142177993</name>
</gene>
<keyword evidence="1" id="KW-1185">Reference proteome</keyword>
<dbReference type="RefSeq" id="XP_075103406.1">
    <property type="nucleotide sequence ID" value="XM_075247305.1"/>
</dbReference>
<reference evidence="1" key="1">
    <citation type="journal article" date="2014" name="Nat. Commun.">
        <title>The tobacco genome sequence and its comparison with those of tomato and potato.</title>
        <authorList>
            <person name="Sierro N."/>
            <person name="Battey J.N."/>
            <person name="Ouadi S."/>
            <person name="Bakaher N."/>
            <person name="Bovet L."/>
            <person name="Willig A."/>
            <person name="Goepfert S."/>
            <person name="Peitsch M.C."/>
            <person name="Ivanov N.V."/>
        </authorList>
    </citation>
    <scope>NUCLEOTIDE SEQUENCE [LARGE SCALE GENOMIC DNA]</scope>
</reference>
<accession>A0AC58U1S4</accession>
<evidence type="ECO:0000313" key="2">
    <source>
        <dbReference type="RefSeq" id="XP_075103406.1"/>
    </source>
</evidence>
<sequence length="150" mass="17975">MGNVFDIIGELEVVDPPLTGGMYTWSKGENHDCSSIIDRFLFYVEWDEEFSNIKQSLLPRINSDHCPILLIYRDWEFSKSYFKFENWWMEIDGFKERVEGWWNSFQIHGRPDYVLACKLKYLKTKLKQWYANNYGSLKIKKIGILDQIQQ</sequence>
<dbReference type="Proteomes" id="UP000790787">
    <property type="component" value="Chromosome 24"/>
</dbReference>
<organism evidence="1 2">
    <name type="scientific">Nicotiana tabacum</name>
    <name type="common">Common tobacco</name>
    <dbReference type="NCBI Taxonomy" id="4097"/>
    <lineage>
        <taxon>Eukaryota</taxon>
        <taxon>Viridiplantae</taxon>
        <taxon>Streptophyta</taxon>
        <taxon>Embryophyta</taxon>
        <taxon>Tracheophyta</taxon>
        <taxon>Spermatophyta</taxon>
        <taxon>Magnoliopsida</taxon>
        <taxon>eudicotyledons</taxon>
        <taxon>Gunneridae</taxon>
        <taxon>Pentapetalae</taxon>
        <taxon>asterids</taxon>
        <taxon>lamiids</taxon>
        <taxon>Solanales</taxon>
        <taxon>Solanaceae</taxon>
        <taxon>Nicotianoideae</taxon>
        <taxon>Nicotianeae</taxon>
        <taxon>Nicotiana</taxon>
    </lineage>
</organism>
<proteinExistence type="predicted"/>
<reference evidence="2" key="2">
    <citation type="submission" date="2025-08" db="UniProtKB">
        <authorList>
            <consortium name="RefSeq"/>
        </authorList>
    </citation>
    <scope>IDENTIFICATION</scope>
    <source>
        <tissue evidence="2">Leaf</tissue>
    </source>
</reference>
<evidence type="ECO:0000313" key="1">
    <source>
        <dbReference type="Proteomes" id="UP000790787"/>
    </source>
</evidence>